<dbReference type="AlphaFoldDB" id="A0A7X5U1L5"/>
<evidence type="ECO:0000256" key="2">
    <source>
        <dbReference type="ARBA" id="ARBA00010139"/>
    </source>
</evidence>
<comment type="cofactor">
    <cofactor evidence="1">
        <name>FAD</name>
        <dbReference type="ChEBI" id="CHEBI:57692"/>
    </cofactor>
</comment>
<keyword evidence="3" id="KW-0285">Flavoprotein</keyword>
<dbReference type="SUPFAM" id="SSF51735">
    <property type="entry name" value="NAD(P)-binding Rossmann-fold domains"/>
    <property type="match status" value="1"/>
</dbReference>
<dbReference type="Gene3D" id="3.50.50.60">
    <property type="entry name" value="FAD/NAD(P)-binding domain"/>
    <property type="match status" value="2"/>
</dbReference>
<dbReference type="InterPro" id="IPR050775">
    <property type="entry name" value="FAD-binding_Monooxygenases"/>
</dbReference>
<reference evidence="9 10" key="1">
    <citation type="submission" date="2020-03" db="EMBL/GenBank/DDBJ databases">
        <title>Sequencing the genomes of 1000 actinobacteria strains.</title>
        <authorList>
            <person name="Klenk H.-P."/>
        </authorList>
    </citation>
    <scope>NUCLEOTIDE SEQUENCE [LARGE SCALE GENOMIC DNA]</scope>
    <source>
        <strain evidence="9 10">DSM 44556</strain>
    </source>
</reference>
<keyword evidence="5" id="KW-0521">NADP</keyword>
<gene>
    <name evidence="9" type="ORF">FHU31_003726</name>
</gene>
<dbReference type="EMBL" id="JAANOW010000002">
    <property type="protein sequence ID" value="NIH96736.1"/>
    <property type="molecule type" value="Genomic_DNA"/>
</dbReference>
<dbReference type="PRINTS" id="PR00081">
    <property type="entry name" value="GDHRDH"/>
</dbReference>
<dbReference type="PANTHER" id="PTHR43098">
    <property type="entry name" value="L-ORNITHINE N(5)-MONOOXYGENASE-RELATED"/>
    <property type="match status" value="1"/>
</dbReference>
<evidence type="ECO:0000256" key="7">
    <source>
        <dbReference type="ARBA" id="ARBA00023033"/>
    </source>
</evidence>
<comment type="caution">
    <text evidence="9">The sequence shown here is derived from an EMBL/GenBank/DDBJ whole genome shotgun (WGS) entry which is preliminary data.</text>
</comment>
<keyword evidence="6" id="KW-0560">Oxidoreductase</keyword>
<evidence type="ECO:0000256" key="5">
    <source>
        <dbReference type="ARBA" id="ARBA00022857"/>
    </source>
</evidence>
<evidence type="ECO:0000256" key="8">
    <source>
        <dbReference type="SAM" id="MobiDB-lite"/>
    </source>
</evidence>
<organism evidence="9 10">
    <name type="scientific">Mycolicibacterium fluoranthenivorans</name>
    <dbReference type="NCBI Taxonomy" id="258505"/>
    <lineage>
        <taxon>Bacteria</taxon>
        <taxon>Bacillati</taxon>
        <taxon>Actinomycetota</taxon>
        <taxon>Actinomycetes</taxon>
        <taxon>Mycobacteriales</taxon>
        <taxon>Mycobacteriaceae</taxon>
        <taxon>Mycolicibacterium</taxon>
    </lineage>
</organism>
<keyword evidence="7" id="KW-0503">Monooxygenase</keyword>
<evidence type="ECO:0000313" key="9">
    <source>
        <dbReference type="EMBL" id="NIH96736.1"/>
    </source>
</evidence>
<protein>
    <submittedName>
        <fullName evidence="9">Cation diffusion facilitator CzcD-associated flavoprotein CzcO/short-subunit dehydrogenase</fullName>
    </submittedName>
</protein>
<dbReference type="Proteomes" id="UP000547444">
    <property type="component" value="Unassembled WGS sequence"/>
</dbReference>
<name>A0A7X5U1L5_9MYCO</name>
<evidence type="ECO:0000256" key="4">
    <source>
        <dbReference type="ARBA" id="ARBA00022827"/>
    </source>
</evidence>
<evidence type="ECO:0000256" key="6">
    <source>
        <dbReference type="ARBA" id="ARBA00023002"/>
    </source>
</evidence>
<dbReference type="PANTHER" id="PTHR43098:SF3">
    <property type="entry name" value="L-ORNITHINE N(5)-MONOOXYGENASE-RELATED"/>
    <property type="match status" value="1"/>
</dbReference>
<dbReference type="InterPro" id="IPR036291">
    <property type="entry name" value="NAD(P)-bd_dom_sf"/>
</dbReference>
<keyword evidence="10" id="KW-1185">Reference proteome</keyword>
<dbReference type="GO" id="GO:0016709">
    <property type="term" value="F:oxidoreductase activity, acting on paired donors, with incorporation or reduction of molecular oxygen, NAD(P)H as one donor, and incorporation of one atom of oxygen"/>
    <property type="evidence" value="ECO:0007669"/>
    <property type="project" value="UniProtKB-ARBA"/>
</dbReference>
<dbReference type="InterPro" id="IPR002347">
    <property type="entry name" value="SDR_fam"/>
</dbReference>
<dbReference type="Pfam" id="PF00106">
    <property type="entry name" value="adh_short"/>
    <property type="match status" value="1"/>
</dbReference>
<comment type="similarity">
    <text evidence="2">Belongs to the FAD-binding monooxygenase family.</text>
</comment>
<feature type="region of interest" description="Disordered" evidence="8">
    <location>
        <begin position="102"/>
        <end position="121"/>
    </location>
</feature>
<keyword evidence="4" id="KW-0274">FAD</keyword>
<evidence type="ECO:0000256" key="1">
    <source>
        <dbReference type="ARBA" id="ARBA00001974"/>
    </source>
</evidence>
<dbReference type="Gene3D" id="3.40.50.720">
    <property type="entry name" value="NAD(P)-binding Rossmann-like Domain"/>
    <property type="match status" value="1"/>
</dbReference>
<accession>A0A7X5U1L5</accession>
<sequence length="672" mass="72183">MATGPLSAAMTPDIPGLDTFGGQTYHTAHWPHENVDFTGRRVAVIGTGSSGIQSIPIIAEQAEHLYVFQRSPNYSVPAGNRPLTAEEVADIKANYSERRRMSWHSGGGSPHIAHPKLTLQANPEERREAFETRWEIGGVLFSKTFSDQMITLEANDEARKFYEDKIRAVIGDPQLAEMLIPTDHPIGAKRICTDTNYFQTFNRDNVTLVSVRNTPIESIDDTGINTVDAHYDIDALVLATGFDAMTGTLAKIDIVGRGGEKLADDWADGPRTYLGLGTDGFPNLFLVSGPGAPAVLANMVLHAEAHVNWIADAIGYLDNHGYAALEPTADAVDNWIAECAQRAEATLFAKANSWYLGANVPGKPRMFMLFSGRIRGLPRHLQRGGRGRVQGIRSDQGAEYHPIGGAMSDLAAYGPWAVIAGGSEGVGAEFAQQLAESGINVVLIARKNDPLEETARRCRSLGAEVRTLPMDLLGPTAGARIAAATADLEVGLLIYNAGANTCSQTFLDGDLAEHRKVVDLNVTRMMELVQHFAIPMVARRRGGIMIIGSVSGYFGAAHHAAYAGAKAFSRIFAESLWVELRDFGVEVIEVVLGLTRTPAMQRVGLNFDAPGMLVSEPADVAREALAHLADGPVFVAGGNAERAEHNSGPDRARVVSAAHDAIQSLMNSPAAP</sequence>
<evidence type="ECO:0000313" key="10">
    <source>
        <dbReference type="Proteomes" id="UP000547444"/>
    </source>
</evidence>
<proteinExistence type="inferred from homology"/>
<dbReference type="SUPFAM" id="SSF51905">
    <property type="entry name" value="FAD/NAD(P)-binding domain"/>
    <property type="match status" value="2"/>
</dbReference>
<evidence type="ECO:0000256" key="3">
    <source>
        <dbReference type="ARBA" id="ARBA00022630"/>
    </source>
</evidence>
<dbReference type="InterPro" id="IPR036188">
    <property type="entry name" value="FAD/NAD-bd_sf"/>
</dbReference>